<evidence type="ECO:0000256" key="1">
    <source>
        <dbReference type="SAM" id="Phobius"/>
    </source>
</evidence>
<organism evidence="2">
    <name type="scientific">Schlesneria paludicola</name>
    <dbReference type="NCBI Taxonomy" id="360056"/>
    <lineage>
        <taxon>Bacteria</taxon>
        <taxon>Pseudomonadati</taxon>
        <taxon>Planctomycetota</taxon>
        <taxon>Planctomycetia</taxon>
        <taxon>Planctomycetales</taxon>
        <taxon>Planctomycetaceae</taxon>
        <taxon>Schlesneria</taxon>
    </lineage>
</organism>
<feature type="transmembrane region" description="Helical" evidence="1">
    <location>
        <begin position="208"/>
        <end position="225"/>
    </location>
</feature>
<feature type="transmembrane region" description="Helical" evidence="1">
    <location>
        <begin position="146"/>
        <end position="173"/>
    </location>
</feature>
<dbReference type="PANTHER" id="PTHR32251:SF17">
    <property type="entry name" value="STEROID 5-ALPHA REDUCTASE C-TERMINAL DOMAIN-CONTAINING PROTEIN"/>
    <property type="match status" value="1"/>
</dbReference>
<evidence type="ECO:0000313" key="2">
    <source>
        <dbReference type="EMBL" id="HGT41056.1"/>
    </source>
</evidence>
<keyword evidence="1" id="KW-0472">Membrane</keyword>
<keyword evidence="1" id="KW-0812">Transmembrane</keyword>
<name>A0A7C4LNS5_9PLAN</name>
<dbReference type="Pfam" id="PF06966">
    <property type="entry name" value="DUF1295"/>
    <property type="match status" value="1"/>
</dbReference>
<feature type="transmembrane region" description="Helical" evidence="1">
    <location>
        <begin position="25"/>
        <end position="47"/>
    </location>
</feature>
<comment type="caution">
    <text evidence="2">The sequence shown here is derived from an EMBL/GenBank/DDBJ whole genome shotgun (WGS) entry which is preliminary data.</text>
</comment>
<dbReference type="InterPro" id="IPR010721">
    <property type="entry name" value="UstE-like"/>
</dbReference>
<dbReference type="GO" id="GO:0016020">
    <property type="term" value="C:membrane"/>
    <property type="evidence" value="ECO:0007669"/>
    <property type="project" value="TreeGrafter"/>
</dbReference>
<proteinExistence type="predicted"/>
<feature type="transmembrane region" description="Helical" evidence="1">
    <location>
        <begin position="56"/>
        <end position="75"/>
    </location>
</feature>
<feature type="transmembrane region" description="Helical" evidence="1">
    <location>
        <begin position="81"/>
        <end position="99"/>
    </location>
</feature>
<gene>
    <name evidence="2" type="ORF">ENS64_17560</name>
</gene>
<dbReference type="PROSITE" id="PS50244">
    <property type="entry name" value="S5A_REDUCTASE"/>
    <property type="match status" value="1"/>
</dbReference>
<sequence>MRAFPGFTAAWAWGLEVLPRLPLEIPWLTLPVVAGLFVGLWLVSLLLRDASIVDPCWGCSFIFIAAASAACGESITWRSWLLLGLTIVWGSRLSVYLLWRNWGRGEDRRYAAMRSHHGRNFWWVSLLTVFLLQAVVAWVVSLPVQLTIVAGTTAPFGWLDVLGLSLWGVGLFFETVGDWQLARFQADPRNAGKVMDRGLWRYTRHPNYFGDCCVWWGFYLLSVAAGFAWTVFSPLLMTWLLLRVSGVVLLERTIEQRRPEYAAYRQRTSPFFPWPPRSRAT</sequence>
<dbReference type="Gene3D" id="1.20.120.1630">
    <property type="match status" value="1"/>
</dbReference>
<dbReference type="EMBL" id="DSVQ01000019">
    <property type="protein sequence ID" value="HGT41056.1"/>
    <property type="molecule type" value="Genomic_DNA"/>
</dbReference>
<keyword evidence="1" id="KW-1133">Transmembrane helix</keyword>
<dbReference type="PANTHER" id="PTHR32251">
    <property type="entry name" value="3-OXO-5-ALPHA-STEROID 4-DEHYDROGENASE"/>
    <property type="match status" value="1"/>
</dbReference>
<accession>A0A7C4LNS5</accession>
<protein>
    <submittedName>
        <fullName evidence="2">DUF1295 domain-containing protein</fullName>
    </submittedName>
</protein>
<dbReference type="AlphaFoldDB" id="A0A7C4LNS5"/>
<reference evidence="2" key="1">
    <citation type="journal article" date="2020" name="mSystems">
        <title>Genome- and Community-Level Interaction Insights into Carbon Utilization and Element Cycling Functions of Hydrothermarchaeota in Hydrothermal Sediment.</title>
        <authorList>
            <person name="Zhou Z."/>
            <person name="Liu Y."/>
            <person name="Xu W."/>
            <person name="Pan J."/>
            <person name="Luo Z.H."/>
            <person name="Li M."/>
        </authorList>
    </citation>
    <scope>NUCLEOTIDE SEQUENCE [LARGE SCALE GENOMIC DNA]</scope>
    <source>
        <strain evidence="2">SpSt-508</strain>
    </source>
</reference>
<feature type="transmembrane region" description="Helical" evidence="1">
    <location>
        <begin position="120"/>
        <end position="140"/>
    </location>
</feature>